<feature type="transmembrane region" description="Helical" evidence="1">
    <location>
        <begin position="201"/>
        <end position="220"/>
    </location>
</feature>
<dbReference type="EMBL" id="QEYD01000012">
    <property type="protein sequence ID" value="PWE27157.1"/>
    <property type="molecule type" value="Genomic_DNA"/>
</dbReference>
<accession>A0A2U2C5L8</accession>
<feature type="transmembrane region" description="Helical" evidence="1">
    <location>
        <begin position="60"/>
        <end position="78"/>
    </location>
</feature>
<evidence type="ECO:0000313" key="3">
    <source>
        <dbReference type="EMBL" id="PWE27157.1"/>
    </source>
</evidence>
<keyword evidence="1" id="KW-1133">Transmembrane helix</keyword>
<organism evidence="3 4">
    <name type="scientific">Pararhodobacter marinus</name>
    <dbReference type="NCBI Taxonomy" id="2184063"/>
    <lineage>
        <taxon>Bacteria</taxon>
        <taxon>Pseudomonadati</taxon>
        <taxon>Pseudomonadota</taxon>
        <taxon>Alphaproteobacteria</taxon>
        <taxon>Rhodobacterales</taxon>
        <taxon>Paracoccaceae</taxon>
        <taxon>Pararhodobacter</taxon>
    </lineage>
</organism>
<feature type="domain" description="DUF1206" evidence="2">
    <location>
        <begin position="200"/>
        <end position="268"/>
    </location>
</feature>
<protein>
    <submittedName>
        <fullName evidence="3">DUF1206 domain-containing protein</fullName>
    </submittedName>
</protein>
<dbReference type="RefSeq" id="WP_109534701.1">
    <property type="nucleotide sequence ID" value="NZ_QEYD01000012.1"/>
</dbReference>
<feature type="transmembrane region" description="Helical" evidence="1">
    <location>
        <begin position="98"/>
        <end position="119"/>
    </location>
</feature>
<reference evidence="3 4" key="1">
    <citation type="submission" date="2018-05" db="EMBL/GenBank/DDBJ databases">
        <title>Pararhodobacter marina sp. nov., isolated from deep-sea water of the Indian Ocean.</title>
        <authorList>
            <person name="Lai Q.Sr."/>
            <person name="Liu X."/>
            <person name="Shao Z."/>
        </authorList>
    </citation>
    <scope>NUCLEOTIDE SEQUENCE [LARGE SCALE GENOMIC DNA]</scope>
    <source>
        <strain evidence="3 4">CIC4N-9</strain>
    </source>
</reference>
<keyword evidence="1" id="KW-0472">Membrane</keyword>
<dbReference type="AlphaFoldDB" id="A0A2U2C5L8"/>
<sequence>MTDQRAPDWVVPMMRAGYASRGIVYLILGALTSTAAATGGRTEGTQGALRTLREAPFGQVLLWLVALGFVCYGIWRLIAAYYDLERRGDDEEGHAQRLGLVVTGLIHIGIGGAIATLPLGAGSGSGPGSGGGSGAGSGGASDWTATLMQMPAGRWIVGIVALCIIGAGVHYVLKGWQQKYERYIQSTETTQKLQPLLRWGFVSYGLVLGIAGAFLLYAAISTNPAEAKGIGGALEYIRSLTAGRILLGAVGLGILGFGIENLVEARYRVVPGVRSSGTMTTIAQRAKAEAREQARRAT</sequence>
<dbReference type="OrthoDB" id="5702018at2"/>
<feature type="transmembrane region" description="Helical" evidence="1">
    <location>
        <begin position="240"/>
        <end position="259"/>
    </location>
</feature>
<evidence type="ECO:0000259" key="2">
    <source>
        <dbReference type="Pfam" id="PF06724"/>
    </source>
</evidence>
<evidence type="ECO:0000256" key="1">
    <source>
        <dbReference type="SAM" id="Phobius"/>
    </source>
</evidence>
<feature type="domain" description="DUF1206" evidence="2">
    <location>
        <begin position="98"/>
        <end position="176"/>
    </location>
</feature>
<dbReference type="GeneID" id="94366746"/>
<name>A0A2U2C5L8_9RHOB</name>
<feature type="transmembrane region" description="Helical" evidence="1">
    <location>
        <begin position="152"/>
        <end position="173"/>
    </location>
</feature>
<comment type="caution">
    <text evidence="3">The sequence shown here is derived from an EMBL/GenBank/DDBJ whole genome shotgun (WGS) entry which is preliminary data.</text>
</comment>
<gene>
    <name evidence="3" type="ORF">C4N9_17780</name>
</gene>
<evidence type="ECO:0000313" key="4">
    <source>
        <dbReference type="Proteomes" id="UP000244940"/>
    </source>
</evidence>
<keyword evidence="1" id="KW-0812">Transmembrane</keyword>
<keyword evidence="4" id="KW-1185">Reference proteome</keyword>
<dbReference type="InterPro" id="IPR009597">
    <property type="entry name" value="DUF1206"/>
</dbReference>
<dbReference type="Pfam" id="PF06724">
    <property type="entry name" value="DUF1206"/>
    <property type="match status" value="3"/>
</dbReference>
<dbReference type="Proteomes" id="UP000244940">
    <property type="component" value="Unassembled WGS sequence"/>
</dbReference>
<proteinExistence type="predicted"/>
<feature type="transmembrane region" description="Helical" evidence="1">
    <location>
        <begin position="22"/>
        <end position="40"/>
    </location>
</feature>
<feature type="domain" description="DUF1206" evidence="2">
    <location>
        <begin position="16"/>
        <end position="83"/>
    </location>
</feature>